<protein>
    <recommendedName>
        <fullName evidence="3">POTRA domain-containing protein</fullName>
    </recommendedName>
</protein>
<evidence type="ECO:0000313" key="2">
    <source>
        <dbReference type="Proteomes" id="UP000191663"/>
    </source>
</evidence>
<gene>
    <name evidence="1" type="ORF">BXT86_04735</name>
</gene>
<name>A0A1V4QFZ1_UNCW3</name>
<accession>A0A1V4QFZ1</accession>
<dbReference type="AlphaFoldDB" id="A0A1V4QFZ1"/>
<evidence type="ECO:0008006" key="3">
    <source>
        <dbReference type="Google" id="ProtNLM"/>
    </source>
</evidence>
<organism evidence="1 2">
    <name type="scientific">candidate division WOR-3 bacterium 4484_100</name>
    <dbReference type="NCBI Taxonomy" id="1936077"/>
    <lineage>
        <taxon>Bacteria</taxon>
        <taxon>Bacteria division WOR-3</taxon>
    </lineage>
</organism>
<reference evidence="2" key="1">
    <citation type="submission" date="2017-01" db="EMBL/GenBank/DDBJ databases">
        <title>Novel pathways for hydrocarbon cycling and metabolic interdependencies in hydrothermal sediment communities.</title>
        <authorList>
            <person name="Dombrowski N."/>
            <person name="Seitz K."/>
            <person name="Teske A."/>
            <person name="Baker B."/>
        </authorList>
    </citation>
    <scope>NUCLEOTIDE SEQUENCE [LARGE SCALE GENOMIC DNA]</scope>
</reference>
<dbReference type="EMBL" id="MUKB01000079">
    <property type="protein sequence ID" value="OPX17775.1"/>
    <property type="molecule type" value="Genomic_DNA"/>
</dbReference>
<evidence type="ECO:0000313" key="1">
    <source>
        <dbReference type="EMBL" id="OPX17775.1"/>
    </source>
</evidence>
<dbReference type="Proteomes" id="UP000191663">
    <property type="component" value="Unassembled WGS sequence"/>
</dbReference>
<proteinExistence type="predicted"/>
<comment type="caution">
    <text evidence="1">The sequence shown here is derived from an EMBL/GenBank/DDBJ whole genome shotgun (WGS) entry which is preliminary data.</text>
</comment>
<sequence length="103" mass="11941">MITFLLCITVLIILAIGLLKKKEHYLLLSEVIPGGKIISLEEGIVSYKGVQYIFGTNDLKRKKYLLESLGLLNIEDSLIIDLRFSRQIIIKKRRTEIGKRRRR</sequence>